<evidence type="ECO:0000256" key="5">
    <source>
        <dbReference type="ARBA" id="ARBA00022618"/>
    </source>
</evidence>
<accession>A0AAD9RZG5</accession>
<evidence type="ECO:0000256" key="4">
    <source>
        <dbReference type="ARBA" id="ARBA00022454"/>
    </source>
</evidence>
<evidence type="ECO:0000256" key="9">
    <source>
        <dbReference type="ARBA" id="ARBA00023328"/>
    </source>
</evidence>
<feature type="domain" description="Borealin N-terminal" evidence="11">
    <location>
        <begin position="21"/>
        <end position="73"/>
    </location>
</feature>
<dbReference type="Pfam" id="PF10512">
    <property type="entry name" value="Borealin"/>
    <property type="match status" value="1"/>
</dbReference>
<dbReference type="GO" id="GO:0051233">
    <property type="term" value="C:spindle midzone"/>
    <property type="evidence" value="ECO:0007669"/>
    <property type="project" value="TreeGrafter"/>
</dbReference>
<name>A0AAD9RZG5_9HYME</name>
<evidence type="ECO:0000256" key="10">
    <source>
        <dbReference type="SAM" id="MobiDB-lite"/>
    </source>
</evidence>
<evidence type="ECO:0000313" key="14">
    <source>
        <dbReference type="Proteomes" id="UP001258017"/>
    </source>
</evidence>
<reference evidence="13" key="2">
    <citation type="journal article" date="2023" name="Commun. Biol.">
        <title>Intrasexual cuticular hydrocarbon dimorphism in a wasp sheds light on hydrocarbon biosynthesis genes in Hymenoptera.</title>
        <authorList>
            <person name="Moris V.C."/>
            <person name="Podsiadlowski L."/>
            <person name="Martin S."/>
            <person name="Oeyen J.P."/>
            <person name="Donath A."/>
            <person name="Petersen M."/>
            <person name="Wilbrandt J."/>
            <person name="Misof B."/>
            <person name="Liedtke D."/>
            <person name="Thamm M."/>
            <person name="Scheiner R."/>
            <person name="Schmitt T."/>
            <person name="Niehuis O."/>
        </authorList>
    </citation>
    <scope>NUCLEOTIDE SEQUENCE</scope>
    <source>
        <strain evidence="13">GBR_01_08_01A</strain>
    </source>
</reference>
<protein>
    <recommendedName>
        <fullName evidence="15">Borealin</fullName>
    </recommendedName>
</protein>
<dbReference type="InterPro" id="IPR018851">
    <property type="entry name" value="Borealin_N"/>
</dbReference>
<dbReference type="Proteomes" id="UP001258017">
    <property type="component" value="Unassembled WGS sequence"/>
</dbReference>
<gene>
    <name evidence="13" type="ORF">KPH14_001668</name>
</gene>
<feature type="domain" description="Borealin C-terminal" evidence="12">
    <location>
        <begin position="184"/>
        <end position="291"/>
    </location>
</feature>
<comment type="caution">
    <text evidence="13">The sequence shown here is derived from an EMBL/GenBank/DDBJ whole genome shotgun (WGS) entry which is preliminary data.</text>
</comment>
<evidence type="ECO:0000256" key="8">
    <source>
        <dbReference type="ARBA" id="ARBA00023306"/>
    </source>
</evidence>
<sequence length="293" mass="32862">MPRTKQIRKSKQNRESSNESELFLKDFQKKVQLRLMKLDAETNMSIESYITYYNVKLSGIPEKFKQMTIGELMVCNEDQKENSNEVTFNANDQTLPSASATVKVTKTSKRATAVSDDGYVTEGTVTGTRTSRASRTTKAKKAATEVKTRRVTRSNSRSRTSTLSEITQKTLMKNKENGRQSKTDKFKTPAPSNYMKNEFSLITPKIKPNTPLNVLRRPREGEMVLSMQGSPLLISAIVPDKTANVNVPLSNGNIISLLPKDGLRMSNIPDLDPETMQQLETLKGHIEKVISLK</sequence>
<evidence type="ECO:0000259" key="12">
    <source>
        <dbReference type="Pfam" id="PF10512"/>
    </source>
</evidence>
<dbReference type="EMBL" id="JAIFRP010000002">
    <property type="protein sequence ID" value="KAK2588792.1"/>
    <property type="molecule type" value="Genomic_DNA"/>
</dbReference>
<feature type="compositionally biased region" description="Low complexity" evidence="10">
    <location>
        <begin position="153"/>
        <end position="164"/>
    </location>
</feature>
<feature type="compositionally biased region" description="Basic residues" evidence="10">
    <location>
        <begin position="1"/>
        <end position="11"/>
    </location>
</feature>
<dbReference type="InterPro" id="IPR046466">
    <property type="entry name" value="Borealin_C"/>
</dbReference>
<dbReference type="Gene3D" id="6.10.250.1900">
    <property type="match status" value="1"/>
</dbReference>
<evidence type="ECO:0000256" key="7">
    <source>
        <dbReference type="ARBA" id="ARBA00023242"/>
    </source>
</evidence>
<comment type="subcellular location">
    <subcellularLocation>
        <location evidence="2">Chromosome</location>
        <location evidence="2">Centromere</location>
    </subcellularLocation>
    <subcellularLocation>
        <location evidence="1">Nucleus</location>
    </subcellularLocation>
</comment>
<keyword evidence="5" id="KW-0132">Cell division</keyword>
<keyword evidence="9" id="KW-0137">Centromere</keyword>
<keyword evidence="6" id="KW-0498">Mitosis</keyword>
<dbReference type="PANTHER" id="PTHR16040">
    <property type="entry name" value="AUSTRALIN, ISOFORM A-RELATED"/>
    <property type="match status" value="1"/>
</dbReference>
<keyword evidence="14" id="KW-1185">Reference proteome</keyword>
<feature type="region of interest" description="Disordered" evidence="10">
    <location>
        <begin position="126"/>
        <end position="192"/>
    </location>
</feature>
<evidence type="ECO:0000256" key="2">
    <source>
        <dbReference type="ARBA" id="ARBA00004584"/>
    </source>
</evidence>
<dbReference type="GO" id="GO:0000070">
    <property type="term" value="P:mitotic sister chromatid segregation"/>
    <property type="evidence" value="ECO:0007669"/>
    <property type="project" value="TreeGrafter"/>
</dbReference>
<evidence type="ECO:0000256" key="3">
    <source>
        <dbReference type="ARBA" id="ARBA00009914"/>
    </source>
</evidence>
<keyword evidence="7" id="KW-0539">Nucleus</keyword>
<keyword evidence="4" id="KW-0158">Chromosome</keyword>
<keyword evidence="8" id="KW-0131">Cell cycle</keyword>
<comment type="similarity">
    <text evidence="3">Belongs to the borealin family.</text>
</comment>
<dbReference type="GO" id="GO:0051301">
    <property type="term" value="P:cell division"/>
    <property type="evidence" value="ECO:0007669"/>
    <property type="project" value="UniProtKB-KW"/>
</dbReference>
<dbReference type="PANTHER" id="PTHR16040:SF7">
    <property type="entry name" value="AUSTRALIN, ISOFORM A-RELATED"/>
    <property type="match status" value="1"/>
</dbReference>
<evidence type="ECO:0008006" key="15">
    <source>
        <dbReference type="Google" id="ProtNLM"/>
    </source>
</evidence>
<feature type="compositionally biased region" description="Basic and acidic residues" evidence="10">
    <location>
        <begin position="173"/>
        <end position="187"/>
    </location>
</feature>
<dbReference type="GO" id="GO:0032133">
    <property type="term" value="C:chromosome passenger complex"/>
    <property type="evidence" value="ECO:0007669"/>
    <property type="project" value="TreeGrafter"/>
</dbReference>
<evidence type="ECO:0000256" key="6">
    <source>
        <dbReference type="ARBA" id="ARBA00022776"/>
    </source>
</evidence>
<proteinExistence type="inferred from homology"/>
<organism evidence="13 14">
    <name type="scientific">Odynerus spinipes</name>
    <dbReference type="NCBI Taxonomy" id="1348599"/>
    <lineage>
        <taxon>Eukaryota</taxon>
        <taxon>Metazoa</taxon>
        <taxon>Ecdysozoa</taxon>
        <taxon>Arthropoda</taxon>
        <taxon>Hexapoda</taxon>
        <taxon>Insecta</taxon>
        <taxon>Pterygota</taxon>
        <taxon>Neoptera</taxon>
        <taxon>Endopterygota</taxon>
        <taxon>Hymenoptera</taxon>
        <taxon>Apocrita</taxon>
        <taxon>Aculeata</taxon>
        <taxon>Vespoidea</taxon>
        <taxon>Vespidae</taxon>
        <taxon>Eumeninae</taxon>
        <taxon>Odynerus</taxon>
    </lineage>
</organism>
<evidence type="ECO:0000256" key="1">
    <source>
        <dbReference type="ARBA" id="ARBA00004123"/>
    </source>
</evidence>
<feature type="region of interest" description="Disordered" evidence="10">
    <location>
        <begin position="1"/>
        <end position="20"/>
    </location>
</feature>
<dbReference type="GO" id="GO:0000775">
    <property type="term" value="C:chromosome, centromeric region"/>
    <property type="evidence" value="ECO:0007669"/>
    <property type="project" value="UniProtKB-SubCell"/>
</dbReference>
<evidence type="ECO:0000259" key="11">
    <source>
        <dbReference type="Pfam" id="PF10444"/>
    </source>
</evidence>
<evidence type="ECO:0000313" key="13">
    <source>
        <dbReference type="EMBL" id="KAK2588792.1"/>
    </source>
</evidence>
<dbReference type="InterPro" id="IPR018867">
    <property type="entry name" value="Cell_div_borealin"/>
</dbReference>
<dbReference type="AlphaFoldDB" id="A0AAD9RZG5"/>
<dbReference type="GO" id="GO:0005634">
    <property type="term" value="C:nucleus"/>
    <property type="evidence" value="ECO:0007669"/>
    <property type="project" value="UniProtKB-SubCell"/>
</dbReference>
<reference evidence="13" key="1">
    <citation type="submission" date="2021-08" db="EMBL/GenBank/DDBJ databases">
        <authorList>
            <person name="Misof B."/>
            <person name="Oliver O."/>
            <person name="Podsiadlowski L."/>
            <person name="Donath A."/>
            <person name="Peters R."/>
            <person name="Mayer C."/>
            <person name="Rust J."/>
            <person name="Gunkel S."/>
            <person name="Lesny P."/>
            <person name="Martin S."/>
            <person name="Oeyen J.P."/>
            <person name="Petersen M."/>
            <person name="Panagiotis P."/>
            <person name="Wilbrandt J."/>
            <person name="Tanja T."/>
        </authorList>
    </citation>
    <scope>NUCLEOTIDE SEQUENCE</scope>
    <source>
        <strain evidence="13">GBR_01_08_01A</strain>
        <tissue evidence="13">Thorax + abdomen</tissue>
    </source>
</reference>
<dbReference type="Pfam" id="PF10444">
    <property type="entry name" value="Nbl1_Borealin_N"/>
    <property type="match status" value="1"/>
</dbReference>